<gene>
    <name evidence="9" type="ORF">HY768_10815</name>
</gene>
<evidence type="ECO:0000313" key="10">
    <source>
        <dbReference type="Proteomes" id="UP000736328"/>
    </source>
</evidence>
<evidence type="ECO:0000256" key="3">
    <source>
        <dbReference type="ARBA" id="ARBA00022679"/>
    </source>
</evidence>
<feature type="binding site" evidence="7">
    <location>
        <position position="156"/>
    </location>
    <ligand>
        <name>Mg(2+)</name>
        <dbReference type="ChEBI" id="CHEBI:18420"/>
    </ligand>
</feature>
<feature type="transmembrane region" description="Helical" evidence="8">
    <location>
        <begin position="187"/>
        <end position="207"/>
    </location>
</feature>
<feature type="transmembrane region" description="Helical" evidence="8">
    <location>
        <begin position="138"/>
        <end position="158"/>
    </location>
</feature>
<comment type="subcellular location">
    <subcellularLocation>
        <location evidence="1">Cell membrane</location>
        <topology evidence="1">Multi-pass membrane protein</topology>
    </subcellularLocation>
</comment>
<evidence type="ECO:0000256" key="4">
    <source>
        <dbReference type="ARBA" id="ARBA00022692"/>
    </source>
</evidence>
<keyword evidence="3 9" id="KW-0808">Transferase</keyword>
<feature type="transmembrane region" description="Helical" evidence="8">
    <location>
        <begin position="106"/>
        <end position="126"/>
    </location>
</feature>
<reference evidence="9" key="1">
    <citation type="submission" date="2020-07" db="EMBL/GenBank/DDBJ databases">
        <title>Huge and variable diversity of episymbiotic CPR bacteria and DPANN archaea in groundwater ecosystems.</title>
        <authorList>
            <person name="He C.Y."/>
            <person name="Keren R."/>
            <person name="Whittaker M."/>
            <person name="Farag I.F."/>
            <person name="Doudna J."/>
            <person name="Cate J.H.D."/>
            <person name="Banfield J.F."/>
        </authorList>
    </citation>
    <scope>NUCLEOTIDE SEQUENCE</scope>
    <source>
        <strain evidence="9">NC_groundwater_1520_Pr4_B-0.1um_53_5</strain>
    </source>
</reference>
<comment type="cofactor">
    <cofactor evidence="7">
        <name>Mg(2+)</name>
        <dbReference type="ChEBI" id="CHEBI:18420"/>
    </cofactor>
</comment>
<dbReference type="PANTHER" id="PTHR22926">
    <property type="entry name" value="PHOSPHO-N-ACETYLMURAMOYL-PENTAPEPTIDE-TRANSFERASE"/>
    <property type="match status" value="1"/>
</dbReference>
<evidence type="ECO:0000256" key="8">
    <source>
        <dbReference type="SAM" id="Phobius"/>
    </source>
</evidence>
<feature type="transmembrane region" description="Helical" evidence="8">
    <location>
        <begin position="282"/>
        <end position="312"/>
    </location>
</feature>
<evidence type="ECO:0000256" key="1">
    <source>
        <dbReference type="ARBA" id="ARBA00004651"/>
    </source>
</evidence>
<keyword evidence="7" id="KW-0479">Metal-binding</keyword>
<keyword evidence="5 8" id="KW-1133">Transmembrane helix</keyword>
<dbReference type="Pfam" id="PF00953">
    <property type="entry name" value="Glycos_transf_4"/>
    <property type="match status" value="1"/>
</dbReference>
<keyword evidence="7" id="KW-0460">Magnesium</keyword>
<dbReference type="CDD" id="cd06853">
    <property type="entry name" value="GT_WecA_like"/>
    <property type="match status" value="1"/>
</dbReference>
<organism evidence="9 10">
    <name type="scientific">candidate division TA06 bacterium</name>
    <dbReference type="NCBI Taxonomy" id="2250710"/>
    <lineage>
        <taxon>Bacteria</taxon>
        <taxon>Bacteria division TA06</taxon>
    </lineage>
</organism>
<name>A0A933IE33_UNCT6</name>
<feature type="transmembrane region" description="Helical" evidence="8">
    <location>
        <begin position="164"/>
        <end position="180"/>
    </location>
</feature>
<evidence type="ECO:0000256" key="6">
    <source>
        <dbReference type="ARBA" id="ARBA00023136"/>
    </source>
</evidence>
<feature type="transmembrane region" description="Helical" evidence="8">
    <location>
        <begin position="78"/>
        <end position="94"/>
    </location>
</feature>
<feature type="transmembrane region" description="Helical" evidence="8">
    <location>
        <begin position="238"/>
        <end position="262"/>
    </location>
</feature>
<feature type="binding site" evidence="7">
    <location>
        <position position="216"/>
    </location>
    <ligand>
        <name>Mg(2+)</name>
        <dbReference type="ChEBI" id="CHEBI:18420"/>
    </ligand>
</feature>
<feature type="transmembrane region" description="Helical" evidence="8">
    <location>
        <begin position="318"/>
        <end position="334"/>
    </location>
</feature>
<comment type="caution">
    <text evidence="9">The sequence shown here is derived from an EMBL/GenBank/DDBJ whole genome shotgun (WGS) entry which is preliminary data.</text>
</comment>
<dbReference type="GO" id="GO:0071555">
    <property type="term" value="P:cell wall organization"/>
    <property type="evidence" value="ECO:0007669"/>
    <property type="project" value="TreeGrafter"/>
</dbReference>
<protein>
    <submittedName>
        <fullName evidence="9">Undecaprenyl/decaprenyl-phosphate alpha-N-acetylglucosaminyl 1-phosphate transferase</fullName>
    </submittedName>
</protein>
<evidence type="ECO:0000256" key="2">
    <source>
        <dbReference type="ARBA" id="ARBA00022475"/>
    </source>
</evidence>
<evidence type="ECO:0000256" key="5">
    <source>
        <dbReference type="ARBA" id="ARBA00022989"/>
    </source>
</evidence>
<dbReference type="EMBL" id="JACQXR010000147">
    <property type="protein sequence ID" value="MBI4727689.1"/>
    <property type="molecule type" value="Genomic_DNA"/>
</dbReference>
<dbReference type="GO" id="GO:0046872">
    <property type="term" value="F:metal ion binding"/>
    <property type="evidence" value="ECO:0007669"/>
    <property type="project" value="UniProtKB-KW"/>
</dbReference>
<sequence>MQYLLSFFGAAALALGLTPLVIALSVKHKAFDRPGLRKVHQKEVPCLGGAALAASFFICLWLARCLWPQLFDSLDKKLLALTLGGLMIFGIGLYDDLKDVSVALRFLVQFSAAGVLIWGGFLITMIPNPFGGRLGLGILSYPFTALWIVFLVNALNFIDGLDGLAAGISAIVATTIFFVAEQHGQSLVALTSILMLGSLLGFLPFNFHPAKIFFGDSGATLIGFLFGAMTTLGTMKSVAAISLLLPIAALGVPIFDTVKAVLRRTRRGQKFYQADKEHIHHLLLSAGFSHQGAVLFLYGSTFFLSVLAIMAASADRRLISILAIVFIVMVWVFLKKWQKNRE</sequence>
<dbReference type="AlphaFoldDB" id="A0A933IE33"/>
<proteinExistence type="predicted"/>
<keyword evidence="6 8" id="KW-0472">Membrane</keyword>
<dbReference type="GO" id="GO:0016780">
    <property type="term" value="F:phosphotransferase activity, for other substituted phosphate groups"/>
    <property type="evidence" value="ECO:0007669"/>
    <property type="project" value="InterPro"/>
</dbReference>
<dbReference type="GO" id="GO:0009103">
    <property type="term" value="P:lipopolysaccharide biosynthetic process"/>
    <property type="evidence" value="ECO:0007669"/>
    <property type="project" value="TreeGrafter"/>
</dbReference>
<dbReference type="GO" id="GO:0044038">
    <property type="term" value="P:cell wall macromolecule biosynthetic process"/>
    <property type="evidence" value="ECO:0007669"/>
    <property type="project" value="TreeGrafter"/>
</dbReference>
<accession>A0A933IE33</accession>
<dbReference type="Proteomes" id="UP000736328">
    <property type="component" value="Unassembled WGS sequence"/>
</dbReference>
<dbReference type="GO" id="GO:0005886">
    <property type="term" value="C:plasma membrane"/>
    <property type="evidence" value="ECO:0007669"/>
    <property type="project" value="UniProtKB-SubCell"/>
</dbReference>
<keyword evidence="2" id="KW-1003">Cell membrane</keyword>
<dbReference type="PROSITE" id="PS01348">
    <property type="entry name" value="MRAY_2"/>
    <property type="match status" value="1"/>
</dbReference>
<evidence type="ECO:0000313" key="9">
    <source>
        <dbReference type="EMBL" id="MBI4727689.1"/>
    </source>
</evidence>
<feature type="transmembrane region" description="Helical" evidence="8">
    <location>
        <begin position="47"/>
        <end position="66"/>
    </location>
</feature>
<evidence type="ECO:0000256" key="7">
    <source>
        <dbReference type="PIRSR" id="PIRSR600715-1"/>
    </source>
</evidence>
<dbReference type="InterPro" id="IPR000715">
    <property type="entry name" value="Glycosyl_transferase_4"/>
</dbReference>
<keyword evidence="4 8" id="KW-0812">Transmembrane</keyword>
<dbReference type="InterPro" id="IPR018480">
    <property type="entry name" value="PNAcMuramoyl-5peptid_Trfase_CS"/>
</dbReference>
<dbReference type="PANTHER" id="PTHR22926:SF3">
    <property type="entry name" value="UNDECAPRENYL-PHOSPHATE ALPHA-N-ACETYLGLUCOSAMINYL 1-PHOSPHATE TRANSFERASE"/>
    <property type="match status" value="1"/>
</dbReference>